<evidence type="ECO:0000256" key="1">
    <source>
        <dbReference type="SAM" id="MobiDB-lite"/>
    </source>
</evidence>
<dbReference type="Proteomes" id="UP000719766">
    <property type="component" value="Unassembled WGS sequence"/>
</dbReference>
<feature type="compositionally biased region" description="Gly residues" evidence="1">
    <location>
        <begin position="1"/>
        <end position="11"/>
    </location>
</feature>
<dbReference type="EMBL" id="JABBWE010000033">
    <property type="protein sequence ID" value="KAG1792876.1"/>
    <property type="molecule type" value="Genomic_DNA"/>
</dbReference>
<feature type="compositionally biased region" description="Acidic residues" evidence="1">
    <location>
        <begin position="111"/>
        <end position="143"/>
    </location>
</feature>
<dbReference type="GeneID" id="64593973"/>
<feature type="region of interest" description="Disordered" evidence="1">
    <location>
        <begin position="1"/>
        <end position="143"/>
    </location>
</feature>
<sequence>MLMRFRGGGVGHRTTHEATSSFLNDRDPLDIHQANTAVTHSEDEGSDDDESDLIDSKEGSAARGEAMELDEGDEYQFDYDDYGYSGIQQEVEGEDFDENRYGEDGPGEGVEATEGDGDSDIDDELGAEDGEDSDEELEGFSEF</sequence>
<keyword evidence="3" id="KW-1185">Reference proteome</keyword>
<gene>
    <name evidence="2" type="ORF">HD556DRAFT_1308920</name>
</gene>
<organism evidence="2 3">
    <name type="scientific">Suillus plorans</name>
    <dbReference type="NCBI Taxonomy" id="116603"/>
    <lineage>
        <taxon>Eukaryota</taxon>
        <taxon>Fungi</taxon>
        <taxon>Dikarya</taxon>
        <taxon>Basidiomycota</taxon>
        <taxon>Agaricomycotina</taxon>
        <taxon>Agaricomycetes</taxon>
        <taxon>Agaricomycetidae</taxon>
        <taxon>Boletales</taxon>
        <taxon>Suillineae</taxon>
        <taxon>Suillaceae</taxon>
        <taxon>Suillus</taxon>
    </lineage>
</organism>
<dbReference type="OrthoDB" id="2693332at2759"/>
<feature type="compositionally biased region" description="Acidic residues" evidence="1">
    <location>
        <begin position="44"/>
        <end position="53"/>
    </location>
</feature>
<name>A0A9P7AN88_9AGAM</name>
<dbReference type="AlphaFoldDB" id="A0A9P7AN88"/>
<protein>
    <submittedName>
        <fullName evidence="2">Uncharacterized protein</fullName>
    </submittedName>
</protein>
<reference evidence="2" key="1">
    <citation type="journal article" date="2020" name="New Phytol.">
        <title>Comparative genomics reveals dynamic genome evolution in host specialist ectomycorrhizal fungi.</title>
        <authorList>
            <person name="Lofgren L.A."/>
            <person name="Nguyen N.H."/>
            <person name="Vilgalys R."/>
            <person name="Ruytinx J."/>
            <person name="Liao H.L."/>
            <person name="Branco S."/>
            <person name="Kuo A."/>
            <person name="LaButti K."/>
            <person name="Lipzen A."/>
            <person name="Andreopoulos W."/>
            <person name="Pangilinan J."/>
            <person name="Riley R."/>
            <person name="Hundley H."/>
            <person name="Na H."/>
            <person name="Barry K."/>
            <person name="Grigoriev I.V."/>
            <person name="Stajich J.E."/>
            <person name="Kennedy P.G."/>
        </authorList>
    </citation>
    <scope>NUCLEOTIDE SEQUENCE</scope>
    <source>
        <strain evidence="2">S12</strain>
    </source>
</reference>
<feature type="compositionally biased region" description="Acidic residues" evidence="1">
    <location>
        <begin position="67"/>
        <end position="81"/>
    </location>
</feature>
<proteinExistence type="predicted"/>
<comment type="caution">
    <text evidence="2">The sequence shown here is derived from an EMBL/GenBank/DDBJ whole genome shotgun (WGS) entry which is preliminary data.</text>
</comment>
<accession>A0A9P7AN88</accession>
<dbReference type="RefSeq" id="XP_041159413.1">
    <property type="nucleotide sequence ID" value="XM_041300209.1"/>
</dbReference>
<evidence type="ECO:0000313" key="2">
    <source>
        <dbReference type="EMBL" id="KAG1792876.1"/>
    </source>
</evidence>
<evidence type="ECO:0000313" key="3">
    <source>
        <dbReference type="Proteomes" id="UP000719766"/>
    </source>
</evidence>